<keyword evidence="1" id="KW-0645">Protease</keyword>
<feature type="region of interest" description="Disordered" evidence="2">
    <location>
        <begin position="561"/>
        <end position="584"/>
    </location>
</feature>
<dbReference type="InterPro" id="IPR037144">
    <property type="entry name" value="Peptidase_M1_pepN_C_sf"/>
</dbReference>
<dbReference type="SUPFAM" id="SSF63737">
    <property type="entry name" value="Leukotriene A4 hydrolase N-terminal domain"/>
    <property type="match status" value="1"/>
</dbReference>
<dbReference type="InterPro" id="IPR024601">
    <property type="entry name" value="Peptidase_M1_pepN_C"/>
</dbReference>
<keyword evidence="8" id="KW-1185">Reference proteome</keyword>
<dbReference type="Gene3D" id="1.10.390.10">
    <property type="entry name" value="Neutral Protease Domain 2"/>
    <property type="match status" value="1"/>
</dbReference>
<name>A0ABY8THW1_TETOB</name>
<evidence type="ECO:0000259" key="4">
    <source>
        <dbReference type="Pfam" id="PF11940"/>
    </source>
</evidence>
<dbReference type="SUPFAM" id="SSF55486">
    <property type="entry name" value="Metalloproteases ('zincins'), catalytic domain"/>
    <property type="match status" value="1"/>
</dbReference>
<reference evidence="7 8" key="1">
    <citation type="submission" date="2023-05" db="EMBL/GenBank/DDBJ databases">
        <title>A 100% complete, gapless, phased diploid assembly of the Scenedesmus obliquus UTEX 3031 genome.</title>
        <authorList>
            <person name="Biondi T.C."/>
            <person name="Hanschen E.R."/>
            <person name="Kwon T."/>
            <person name="Eng W."/>
            <person name="Kruse C.P.S."/>
            <person name="Koehler S.I."/>
            <person name="Kunde Y."/>
            <person name="Gleasner C.D."/>
            <person name="You Mak K.T."/>
            <person name="Polle J."/>
            <person name="Hovde B.T."/>
            <person name="Starkenburg S.R."/>
        </authorList>
    </citation>
    <scope>NUCLEOTIDE SEQUENCE [LARGE SCALE GENOMIC DNA]</scope>
    <source>
        <strain evidence="7 8">DOE0152z</strain>
    </source>
</reference>
<sequence>MGTKGQDSQSARPPDADSDSDSESSCSSDDGTYAPFPFAVERVHLDISFNPGTTVVTNTMHISPAHPGQQLGSAAESCKQLVLDGKKLQLLEIHLDGKPLPPQAYTYNQRASKLTLHSVPSSSFELCIKSATHPEANTGLQGLFMRAGIYATACEAMGFRRISFWPDRPDVLSTWTVRLEGDVAALPVLLSNGNMTAAGQLPGDRHYAAWEDPWPKPCYLFSAVAGKLSVHEGSHTIASSGKQVAVRIYTAPMYEGKLDFVLLSARAAMAWDEAMWGREYDLDGYAMAGVEGFLDDACETKGISLFHVHLLAVTPATHTDEEADESLRLIAHEYFHNFSGNRVTVRDWYQLTLKEGLTRFRDQAFAADYDAAASAAAAASSAGAVSGPAFPCSWHRVLEAQGIRRDQMPEDEGSLSHPIRPCCGTSLDNLYTDTVYDKGAEVVRMYHTILGHGRFYNGLQTFFQQHDGTAATCEDFCQGMFASSPLASLAPAMMRWYDTNGTPELTIRTTYSPAKQTLTLTVKQELETAKAPLLIPLKVGLIGPDGKDLLLHLMPATAGSSKHIKQAGNRKSSATTPSSSYTPTEVVTPGLCGSECCSMVLLLDSWSGSWVLSRLPEKPAVSLLRDFSAPVRLHVEGETDKSLGFLALHDSNPFARWDAVQRLMTRLLMRLYKVAERAAAGGESAIEAALAAAPGVPPGLVAALQAALLNDELDGQYKALMLQLPGVMELVPQMDEPDPELLWMVKVHVGLQLARQLQPQLEQLVQQCDSKLAAAGEAAVGFWPPAVKLRAARNAALGLLSYMEDRQLQQQLLQRYYSASCMTDRLAALELLADEDTPARSAALAHFHDTYRQQPSVLHKWLYVQAASDIEGNVENVRALMRHASFDITDPAAVSALLGGFSDSMVNFHAEDGSGYAFMADAVIEVDRVNPIAAADLAECLADWDMLDEEHQQLMKAQLRRLAGTKGLSADVREIVEDALEEDSSDDSTD</sequence>
<evidence type="ECO:0000313" key="7">
    <source>
        <dbReference type="EMBL" id="WIA08590.1"/>
    </source>
</evidence>
<evidence type="ECO:0000259" key="5">
    <source>
        <dbReference type="Pfam" id="PF17432"/>
    </source>
</evidence>
<feature type="domain" description="Peptidase M1 alanyl aminopeptidase C-terminal" evidence="5">
    <location>
        <begin position="641"/>
        <end position="980"/>
    </location>
</feature>
<dbReference type="EMBL" id="CP126208">
    <property type="protein sequence ID" value="WIA08590.1"/>
    <property type="molecule type" value="Genomic_DNA"/>
</dbReference>
<dbReference type="Pfam" id="PF01433">
    <property type="entry name" value="Peptidase_M1"/>
    <property type="match status" value="1"/>
</dbReference>
<dbReference type="InterPro" id="IPR035414">
    <property type="entry name" value="Peptidase_M1_pepN_Ig-like"/>
</dbReference>
<dbReference type="Gene3D" id="2.60.40.1840">
    <property type="match status" value="1"/>
</dbReference>
<dbReference type="Pfam" id="PF17900">
    <property type="entry name" value="Peptidase_M1_N"/>
    <property type="match status" value="1"/>
</dbReference>
<evidence type="ECO:0000259" key="6">
    <source>
        <dbReference type="Pfam" id="PF17900"/>
    </source>
</evidence>
<dbReference type="InterPro" id="IPR045357">
    <property type="entry name" value="Aminopeptidase_N-like_N"/>
</dbReference>
<dbReference type="InterPro" id="IPR027268">
    <property type="entry name" value="Peptidase_M4/M1_CTD_sf"/>
</dbReference>
<feature type="domain" description="Peptidase M1 membrane alanine aminopeptidase" evidence="3">
    <location>
        <begin position="265"/>
        <end position="482"/>
    </location>
</feature>
<dbReference type="Gene3D" id="2.60.40.1730">
    <property type="entry name" value="tricorn interacting facor f3 domain"/>
    <property type="match status" value="1"/>
</dbReference>
<keyword evidence="1" id="KW-0031">Aminopeptidase</keyword>
<dbReference type="Gene3D" id="3.30.2010.30">
    <property type="match status" value="1"/>
</dbReference>
<dbReference type="Proteomes" id="UP001244341">
    <property type="component" value="Chromosome 1b"/>
</dbReference>
<evidence type="ECO:0000259" key="3">
    <source>
        <dbReference type="Pfam" id="PF01433"/>
    </source>
</evidence>
<proteinExistence type="predicted"/>
<evidence type="ECO:0000256" key="2">
    <source>
        <dbReference type="SAM" id="MobiDB-lite"/>
    </source>
</evidence>
<evidence type="ECO:0008006" key="9">
    <source>
        <dbReference type="Google" id="ProtNLM"/>
    </source>
</evidence>
<dbReference type="InterPro" id="IPR038438">
    <property type="entry name" value="PepN_Ig-like_sf"/>
</dbReference>
<feature type="domain" description="Aminopeptidase N-like N-terminal" evidence="6">
    <location>
        <begin position="76"/>
        <end position="220"/>
    </location>
</feature>
<dbReference type="Gene3D" id="1.25.50.10">
    <property type="entry name" value="Peptidase M1, alanyl aminopeptidase, C-terminal domain"/>
    <property type="match status" value="1"/>
</dbReference>
<accession>A0ABY8THW1</accession>
<evidence type="ECO:0000313" key="8">
    <source>
        <dbReference type="Proteomes" id="UP001244341"/>
    </source>
</evidence>
<evidence type="ECO:0000256" key="1">
    <source>
        <dbReference type="ARBA" id="ARBA00022438"/>
    </source>
</evidence>
<gene>
    <name evidence="7" type="ORF">OEZ85_008019</name>
</gene>
<dbReference type="InterPro" id="IPR014782">
    <property type="entry name" value="Peptidase_M1_dom"/>
</dbReference>
<keyword evidence="1" id="KW-0378">Hydrolase</keyword>
<feature type="domain" description="Peptidase M1 alanyl aminopeptidase Ig-like fold" evidence="4">
    <location>
        <begin position="501"/>
        <end position="634"/>
    </location>
</feature>
<dbReference type="InterPro" id="IPR042097">
    <property type="entry name" value="Aminopeptidase_N-like_N_sf"/>
</dbReference>
<dbReference type="PANTHER" id="PTHR46322:SF1">
    <property type="entry name" value="PUROMYCIN-SENSITIVE AMINOPEPTIDASE"/>
    <property type="match status" value="1"/>
</dbReference>
<protein>
    <recommendedName>
        <fullName evidence="9">Peptidase M1 leukotriene A4 hydrolase/aminopeptidase C-terminal domain-containing protein</fullName>
    </recommendedName>
</protein>
<feature type="compositionally biased region" description="Low complexity" evidence="2">
    <location>
        <begin position="572"/>
        <end position="584"/>
    </location>
</feature>
<dbReference type="InterPro" id="IPR012779">
    <property type="entry name" value="Peptidase_M1_pepN"/>
</dbReference>
<dbReference type="PANTHER" id="PTHR46322">
    <property type="entry name" value="PUROMYCIN-SENSITIVE AMINOPEPTIDASE"/>
    <property type="match status" value="1"/>
</dbReference>
<dbReference type="Pfam" id="PF11940">
    <property type="entry name" value="DUF3458"/>
    <property type="match status" value="1"/>
</dbReference>
<organism evidence="7 8">
    <name type="scientific">Tetradesmus obliquus</name>
    <name type="common">Green alga</name>
    <name type="synonym">Acutodesmus obliquus</name>
    <dbReference type="NCBI Taxonomy" id="3088"/>
    <lineage>
        <taxon>Eukaryota</taxon>
        <taxon>Viridiplantae</taxon>
        <taxon>Chlorophyta</taxon>
        <taxon>core chlorophytes</taxon>
        <taxon>Chlorophyceae</taxon>
        <taxon>CS clade</taxon>
        <taxon>Sphaeropleales</taxon>
        <taxon>Scenedesmaceae</taxon>
        <taxon>Tetradesmus</taxon>
    </lineage>
</organism>
<dbReference type="Pfam" id="PF17432">
    <property type="entry name" value="DUF3458_C"/>
    <property type="match status" value="1"/>
</dbReference>
<feature type="region of interest" description="Disordered" evidence="2">
    <location>
        <begin position="1"/>
        <end position="30"/>
    </location>
</feature>